<evidence type="ECO:0000313" key="2">
    <source>
        <dbReference type="EMBL" id="GAA5135987.1"/>
    </source>
</evidence>
<feature type="chain" id="PRO_5047441319" description="YHS domain-containing protein" evidence="1">
    <location>
        <begin position="21"/>
        <end position="76"/>
    </location>
</feature>
<dbReference type="EMBL" id="BAABIA010000002">
    <property type="protein sequence ID" value="GAA5135987.1"/>
    <property type="molecule type" value="Genomic_DNA"/>
</dbReference>
<reference evidence="3" key="1">
    <citation type="journal article" date="2019" name="Int. J. Syst. Evol. Microbiol.">
        <title>The Global Catalogue of Microorganisms (GCM) 10K type strain sequencing project: providing services to taxonomists for standard genome sequencing and annotation.</title>
        <authorList>
            <consortium name="The Broad Institute Genomics Platform"/>
            <consortium name="The Broad Institute Genome Sequencing Center for Infectious Disease"/>
            <person name="Wu L."/>
            <person name="Ma J."/>
        </authorList>
    </citation>
    <scope>NUCLEOTIDE SEQUENCE [LARGE SCALE GENOMIC DNA]</scope>
    <source>
        <strain evidence="3">JCM 18053</strain>
    </source>
</reference>
<gene>
    <name evidence="2" type="ORF">GCM10023213_10250</name>
</gene>
<name>A0ABP9NY93_9BACT</name>
<evidence type="ECO:0008006" key="4">
    <source>
        <dbReference type="Google" id="ProtNLM"/>
    </source>
</evidence>
<accession>A0ABP9NY93</accession>
<evidence type="ECO:0000256" key="1">
    <source>
        <dbReference type="SAM" id="SignalP"/>
    </source>
</evidence>
<organism evidence="2 3">
    <name type="scientific">Prosthecobacter algae</name>
    <dbReference type="NCBI Taxonomy" id="1144682"/>
    <lineage>
        <taxon>Bacteria</taxon>
        <taxon>Pseudomonadati</taxon>
        <taxon>Verrucomicrobiota</taxon>
        <taxon>Verrucomicrobiia</taxon>
        <taxon>Verrucomicrobiales</taxon>
        <taxon>Verrucomicrobiaceae</taxon>
        <taxon>Prosthecobacter</taxon>
    </lineage>
</organism>
<evidence type="ECO:0000313" key="3">
    <source>
        <dbReference type="Proteomes" id="UP001499852"/>
    </source>
</evidence>
<sequence>MKSLLPILLLSLVSLTAVFAKGGPPINDLCPVDGKAARVIYRVFEDKGTIIFCCASCLDDYKKNPNRYKVIPKVEK</sequence>
<dbReference type="RefSeq" id="WP_345735293.1">
    <property type="nucleotide sequence ID" value="NZ_BAABIA010000002.1"/>
</dbReference>
<comment type="caution">
    <text evidence="2">The sequence shown here is derived from an EMBL/GenBank/DDBJ whole genome shotgun (WGS) entry which is preliminary data.</text>
</comment>
<keyword evidence="1" id="KW-0732">Signal</keyword>
<feature type="signal peptide" evidence="1">
    <location>
        <begin position="1"/>
        <end position="20"/>
    </location>
</feature>
<dbReference type="Proteomes" id="UP001499852">
    <property type="component" value="Unassembled WGS sequence"/>
</dbReference>
<protein>
    <recommendedName>
        <fullName evidence="4">YHS domain-containing protein</fullName>
    </recommendedName>
</protein>
<keyword evidence="3" id="KW-1185">Reference proteome</keyword>
<proteinExistence type="predicted"/>